<evidence type="ECO:0000313" key="1">
    <source>
        <dbReference type="EMBL" id="CAI9271381.1"/>
    </source>
</evidence>
<accession>A0AA35YEC2</accession>
<name>A0AA35YEC2_LACSI</name>
<protein>
    <submittedName>
        <fullName evidence="1">Uncharacterized protein</fullName>
    </submittedName>
</protein>
<organism evidence="1 2">
    <name type="scientific">Lactuca saligna</name>
    <name type="common">Willowleaf lettuce</name>
    <dbReference type="NCBI Taxonomy" id="75948"/>
    <lineage>
        <taxon>Eukaryota</taxon>
        <taxon>Viridiplantae</taxon>
        <taxon>Streptophyta</taxon>
        <taxon>Embryophyta</taxon>
        <taxon>Tracheophyta</taxon>
        <taxon>Spermatophyta</taxon>
        <taxon>Magnoliopsida</taxon>
        <taxon>eudicotyledons</taxon>
        <taxon>Gunneridae</taxon>
        <taxon>Pentapetalae</taxon>
        <taxon>asterids</taxon>
        <taxon>campanulids</taxon>
        <taxon>Asterales</taxon>
        <taxon>Asteraceae</taxon>
        <taxon>Cichorioideae</taxon>
        <taxon>Cichorieae</taxon>
        <taxon>Lactucinae</taxon>
        <taxon>Lactuca</taxon>
    </lineage>
</organism>
<gene>
    <name evidence="1" type="ORF">LSALG_LOCUS11653</name>
</gene>
<sequence length="121" mass="13819">MRDLSQVIGQQGELKRLNQELQLKLDDALSRRVSTIKELEGISQQYHSLNLQYTEKVSQLKIAYSSKDLSIKLLEDELATTKLLMLEKDARIATLSDSQLLMEQNTTSFQTGAYQKAEELQ</sequence>
<keyword evidence="2" id="KW-1185">Reference proteome</keyword>
<reference evidence="1" key="1">
    <citation type="submission" date="2023-04" db="EMBL/GenBank/DDBJ databases">
        <authorList>
            <person name="Vijverberg K."/>
            <person name="Xiong W."/>
            <person name="Schranz E."/>
        </authorList>
    </citation>
    <scope>NUCLEOTIDE SEQUENCE</scope>
</reference>
<evidence type="ECO:0000313" key="2">
    <source>
        <dbReference type="Proteomes" id="UP001177003"/>
    </source>
</evidence>
<dbReference type="AlphaFoldDB" id="A0AA35YEC2"/>
<dbReference type="EMBL" id="OX465078">
    <property type="protein sequence ID" value="CAI9271381.1"/>
    <property type="molecule type" value="Genomic_DNA"/>
</dbReference>
<proteinExistence type="predicted"/>
<dbReference type="Proteomes" id="UP001177003">
    <property type="component" value="Chromosome 2"/>
</dbReference>